<protein>
    <submittedName>
        <fullName evidence="1">Uncharacterized protein</fullName>
    </submittedName>
</protein>
<organism evidence="1 2">
    <name type="scientific">Pistacia integerrima</name>
    <dbReference type="NCBI Taxonomy" id="434235"/>
    <lineage>
        <taxon>Eukaryota</taxon>
        <taxon>Viridiplantae</taxon>
        <taxon>Streptophyta</taxon>
        <taxon>Embryophyta</taxon>
        <taxon>Tracheophyta</taxon>
        <taxon>Spermatophyta</taxon>
        <taxon>Magnoliopsida</taxon>
        <taxon>eudicotyledons</taxon>
        <taxon>Gunneridae</taxon>
        <taxon>Pentapetalae</taxon>
        <taxon>rosids</taxon>
        <taxon>malvids</taxon>
        <taxon>Sapindales</taxon>
        <taxon>Anacardiaceae</taxon>
        <taxon>Pistacia</taxon>
    </lineage>
</organism>
<dbReference type="Proteomes" id="UP001163603">
    <property type="component" value="Chromosome 14"/>
</dbReference>
<sequence>MGYLVPNGFGCALGTMQLILYFIYHKNKDEQKKPEAANGSVEMGQEKKALANGSKSEEV</sequence>
<evidence type="ECO:0000313" key="1">
    <source>
        <dbReference type="EMBL" id="KAJ0010354.1"/>
    </source>
</evidence>
<proteinExistence type="predicted"/>
<dbReference type="EMBL" id="CM047749">
    <property type="protein sequence ID" value="KAJ0010354.1"/>
    <property type="molecule type" value="Genomic_DNA"/>
</dbReference>
<comment type="caution">
    <text evidence="1">The sequence shown here is derived from an EMBL/GenBank/DDBJ whole genome shotgun (WGS) entry which is preliminary data.</text>
</comment>
<keyword evidence="2" id="KW-1185">Reference proteome</keyword>
<name>A0ACC0X5V0_9ROSI</name>
<evidence type="ECO:0000313" key="2">
    <source>
        <dbReference type="Proteomes" id="UP001163603"/>
    </source>
</evidence>
<accession>A0ACC0X5V0</accession>
<gene>
    <name evidence="1" type="ORF">Pint_33512</name>
</gene>
<reference evidence="2" key="1">
    <citation type="journal article" date="2023" name="G3 (Bethesda)">
        <title>Genome assembly and association tests identify interacting loci associated with vigor, precocity, and sex in interspecific pistachio rootstocks.</title>
        <authorList>
            <person name="Palmer W."/>
            <person name="Jacygrad E."/>
            <person name="Sagayaradj S."/>
            <person name="Cavanaugh K."/>
            <person name="Han R."/>
            <person name="Bertier L."/>
            <person name="Beede B."/>
            <person name="Kafkas S."/>
            <person name="Golino D."/>
            <person name="Preece J."/>
            <person name="Michelmore R."/>
        </authorList>
    </citation>
    <scope>NUCLEOTIDE SEQUENCE [LARGE SCALE GENOMIC DNA]</scope>
</reference>